<evidence type="ECO:0000256" key="9">
    <source>
        <dbReference type="ARBA" id="ARBA00023172"/>
    </source>
</evidence>
<keyword evidence="8" id="KW-0239">DNA-directed DNA polymerase</keyword>
<organism evidence="11">
    <name type="scientific">Tanacetum cinerariifolium</name>
    <name type="common">Dalmatian daisy</name>
    <name type="synonym">Chrysanthemum cinerariifolium</name>
    <dbReference type="NCBI Taxonomy" id="118510"/>
    <lineage>
        <taxon>Eukaryota</taxon>
        <taxon>Viridiplantae</taxon>
        <taxon>Streptophyta</taxon>
        <taxon>Embryophyta</taxon>
        <taxon>Tracheophyta</taxon>
        <taxon>Spermatophyta</taxon>
        <taxon>Magnoliopsida</taxon>
        <taxon>eudicotyledons</taxon>
        <taxon>Gunneridae</taxon>
        <taxon>Pentapetalae</taxon>
        <taxon>asterids</taxon>
        <taxon>campanulids</taxon>
        <taxon>Asterales</taxon>
        <taxon>Asteraceae</taxon>
        <taxon>Asteroideae</taxon>
        <taxon>Anthemideae</taxon>
        <taxon>Anthemidinae</taxon>
        <taxon>Tanacetum</taxon>
    </lineage>
</organism>
<keyword evidence="4" id="KW-0378">Hydrolase</keyword>
<keyword evidence="8" id="KW-0548">Nucleotidyltransferase</keyword>
<dbReference type="GO" id="GO:0004519">
    <property type="term" value="F:endonuclease activity"/>
    <property type="evidence" value="ECO:0007669"/>
    <property type="project" value="UniProtKB-KW"/>
</dbReference>
<dbReference type="InterPro" id="IPR012337">
    <property type="entry name" value="RNaseH-like_sf"/>
</dbReference>
<comment type="caution">
    <text evidence="11">The sequence shown here is derived from an EMBL/GenBank/DDBJ whole genome shotgun (WGS) entry which is preliminary data.</text>
</comment>
<keyword evidence="8" id="KW-0808">Transferase</keyword>
<dbReference type="GO" id="GO:0003887">
    <property type="term" value="F:DNA-directed DNA polymerase activity"/>
    <property type="evidence" value="ECO:0007669"/>
    <property type="project" value="UniProtKB-KW"/>
</dbReference>
<dbReference type="GO" id="GO:0003964">
    <property type="term" value="F:RNA-directed DNA polymerase activity"/>
    <property type="evidence" value="ECO:0007669"/>
    <property type="project" value="UniProtKB-KW"/>
</dbReference>
<dbReference type="Gene3D" id="3.30.420.10">
    <property type="entry name" value="Ribonuclease H-like superfamily/Ribonuclease H"/>
    <property type="match status" value="1"/>
</dbReference>
<feature type="domain" description="Integrase catalytic" evidence="10">
    <location>
        <begin position="474"/>
        <end position="591"/>
    </location>
</feature>
<accession>A0A6L2MJF1</accession>
<keyword evidence="7" id="KW-0695">RNA-directed DNA polymerase</keyword>
<keyword evidence="2" id="KW-0479">Metal-binding</keyword>
<dbReference type="InterPro" id="IPR036397">
    <property type="entry name" value="RNaseH_sf"/>
</dbReference>
<gene>
    <name evidence="11" type="ORF">Tci_045547</name>
</gene>
<reference evidence="11" key="1">
    <citation type="journal article" date="2019" name="Sci. Rep.">
        <title>Draft genome of Tanacetum cinerariifolium, the natural source of mosquito coil.</title>
        <authorList>
            <person name="Yamashiro T."/>
            <person name="Shiraishi A."/>
            <person name="Satake H."/>
            <person name="Nakayama K."/>
        </authorList>
    </citation>
    <scope>NUCLEOTIDE SEQUENCE</scope>
</reference>
<evidence type="ECO:0000256" key="5">
    <source>
        <dbReference type="ARBA" id="ARBA00022842"/>
    </source>
</evidence>
<evidence type="ECO:0000313" key="11">
    <source>
        <dbReference type="EMBL" id="GEU73569.1"/>
    </source>
</evidence>
<dbReference type="EMBL" id="BKCJ010006716">
    <property type="protein sequence ID" value="GEU73569.1"/>
    <property type="molecule type" value="Genomic_DNA"/>
</dbReference>
<keyword evidence="9" id="KW-0233">DNA recombination</keyword>
<dbReference type="InterPro" id="IPR039537">
    <property type="entry name" value="Retrotran_Ty1/copia-like"/>
</dbReference>
<dbReference type="SUPFAM" id="SSF53098">
    <property type="entry name" value="Ribonuclease H-like"/>
    <property type="match status" value="1"/>
</dbReference>
<keyword evidence="3" id="KW-0255">Endonuclease</keyword>
<evidence type="ECO:0000256" key="8">
    <source>
        <dbReference type="ARBA" id="ARBA00022932"/>
    </source>
</evidence>
<evidence type="ECO:0000256" key="2">
    <source>
        <dbReference type="ARBA" id="ARBA00022723"/>
    </source>
</evidence>
<evidence type="ECO:0000256" key="4">
    <source>
        <dbReference type="ARBA" id="ARBA00022801"/>
    </source>
</evidence>
<dbReference type="PROSITE" id="PS50994">
    <property type="entry name" value="INTEGRASE"/>
    <property type="match status" value="1"/>
</dbReference>
<dbReference type="PANTHER" id="PTHR42648">
    <property type="entry name" value="TRANSPOSASE, PUTATIVE-RELATED"/>
    <property type="match status" value="1"/>
</dbReference>
<keyword evidence="5" id="KW-0460">Magnesium</keyword>
<evidence type="ECO:0000256" key="7">
    <source>
        <dbReference type="ARBA" id="ARBA00022918"/>
    </source>
</evidence>
<dbReference type="GO" id="GO:0015074">
    <property type="term" value="P:DNA integration"/>
    <property type="evidence" value="ECO:0007669"/>
    <property type="project" value="UniProtKB-KW"/>
</dbReference>
<protein>
    <submittedName>
        <fullName evidence="11">Ribonuclease H-like domain-containing protein</fullName>
    </submittedName>
</protein>
<sequence length="591" mass="67445">MSYHLFDIYQNIESRKELWDFLEAKYMAEDASSIPIGTEDIGGSMVLEEVTKEVVQQLKPELRKSKRNRTPKDFRPEFQLYLIEGTRDEVLLFLYSLQETIQLLVSTRQWLFLTAIASSRFPSTNNQLRTSSNPRNQATIQDGKVIVQQVQGRQCLSYFGTGYKSNATSFRGNNVSGQTRVVKCYNCQDKAMLVEAHKAGQILDEEQLAFLIDLGVPDGQAVQTIISKYAVFQTEDHDTYDSDCDDISNAKAILMANISNYGSDVISEIPHSETYLNDMENQSTDLEKITKKWPKPNKNEHEIVKNAQKPDPKIVLVDQKWVKKIRIRRLLSNKPIDYVKLNKIYEDFGKRFVPQQKLLADEAFWFTSANVMPPKKTTSHSVETQKPELKVYSGKPINVKNVGSSKKAKIVESKNANHSEPNHTWGSNATNILSSSSLVMTGTVRFENDHIARIVSMRIRKKQEILSSTKAKDTNQEKLYLLHMDLCGSMHVAIINGKNYILAIVDDYSRFTWVRFLRSKDEAPEAIIKCIKNIQVPLNAIVRNVRTDNEAEFINRTLCEFYENVGISHQTSVACTPQQNGVVERRNRTLV</sequence>
<dbReference type="GO" id="GO:0006310">
    <property type="term" value="P:DNA recombination"/>
    <property type="evidence" value="ECO:0007669"/>
    <property type="project" value="UniProtKB-KW"/>
</dbReference>
<proteinExistence type="predicted"/>
<dbReference type="GO" id="GO:0046872">
    <property type="term" value="F:metal ion binding"/>
    <property type="evidence" value="ECO:0007669"/>
    <property type="project" value="UniProtKB-KW"/>
</dbReference>
<dbReference type="GO" id="GO:0016787">
    <property type="term" value="F:hydrolase activity"/>
    <property type="evidence" value="ECO:0007669"/>
    <property type="project" value="UniProtKB-KW"/>
</dbReference>
<dbReference type="AlphaFoldDB" id="A0A6L2MJF1"/>
<keyword evidence="1" id="KW-0540">Nuclease</keyword>
<dbReference type="Pfam" id="PF00665">
    <property type="entry name" value="rve"/>
    <property type="match status" value="1"/>
</dbReference>
<dbReference type="PANTHER" id="PTHR42648:SF11">
    <property type="entry name" value="TRANSPOSON TY4-P GAG-POL POLYPROTEIN"/>
    <property type="match status" value="1"/>
</dbReference>
<name>A0A6L2MJF1_TANCI</name>
<dbReference type="InterPro" id="IPR001584">
    <property type="entry name" value="Integrase_cat-core"/>
</dbReference>
<dbReference type="GO" id="GO:0003676">
    <property type="term" value="F:nucleic acid binding"/>
    <property type="evidence" value="ECO:0007669"/>
    <property type="project" value="InterPro"/>
</dbReference>
<evidence type="ECO:0000256" key="3">
    <source>
        <dbReference type="ARBA" id="ARBA00022759"/>
    </source>
</evidence>
<evidence type="ECO:0000259" key="10">
    <source>
        <dbReference type="PROSITE" id="PS50994"/>
    </source>
</evidence>
<evidence type="ECO:0000256" key="1">
    <source>
        <dbReference type="ARBA" id="ARBA00022722"/>
    </source>
</evidence>
<keyword evidence="6" id="KW-0229">DNA integration</keyword>
<evidence type="ECO:0000256" key="6">
    <source>
        <dbReference type="ARBA" id="ARBA00022908"/>
    </source>
</evidence>